<dbReference type="GO" id="GO:0006099">
    <property type="term" value="P:tricarboxylic acid cycle"/>
    <property type="evidence" value="ECO:0007669"/>
    <property type="project" value="UniProtKB-UniPathway"/>
</dbReference>
<comment type="cofactor">
    <cofactor evidence="1">
        <name>heme</name>
        <dbReference type="ChEBI" id="CHEBI:30413"/>
    </cofactor>
</comment>
<dbReference type="SUPFAM" id="SSF81343">
    <property type="entry name" value="Fumarate reductase respiratory complex transmembrane subunits"/>
    <property type="match status" value="1"/>
</dbReference>
<keyword evidence="13 16" id="KW-1133">Transmembrane helix</keyword>
<dbReference type="EMBL" id="AWGB01000025">
    <property type="protein sequence ID" value="ESQ90265.1"/>
    <property type="molecule type" value="Genomic_DNA"/>
</dbReference>
<evidence type="ECO:0000256" key="7">
    <source>
        <dbReference type="ARBA" id="ARBA00022448"/>
    </source>
</evidence>
<dbReference type="InterPro" id="IPR014312">
    <property type="entry name" value="Succ_DH_anchor"/>
</dbReference>
<evidence type="ECO:0000256" key="9">
    <source>
        <dbReference type="ARBA" id="ARBA00022617"/>
    </source>
</evidence>
<feature type="transmembrane region" description="Helical" evidence="16">
    <location>
        <begin position="35"/>
        <end position="59"/>
    </location>
</feature>
<dbReference type="PATRIC" id="fig|1121022.4.peg.2612"/>
<evidence type="ECO:0000256" key="11">
    <source>
        <dbReference type="ARBA" id="ARBA00022723"/>
    </source>
</evidence>
<dbReference type="OrthoDB" id="9809280at2"/>
<dbReference type="InterPro" id="IPR034804">
    <property type="entry name" value="SQR/QFR_C/D"/>
</dbReference>
<dbReference type="RefSeq" id="WP_018082895.1">
    <property type="nucleotide sequence ID" value="NZ_AQWM01000020.1"/>
</dbReference>
<comment type="function">
    <text evidence="2">Membrane-anchoring subunit of succinate dehydrogenase (SDH).</text>
</comment>
<dbReference type="eggNOG" id="COG2142">
    <property type="taxonomic scope" value="Bacteria"/>
</dbReference>
<keyword evidence="12" id="KW-0249">Electron transport</keyword>
<evidence type="ECO:0000256" key="16">
    <source>
        <dbReference type="SAM" id="Phobius"/>
    </source>
</evidence>
<keyword evidence="18" id="KW-1185">Reference proteome</keyword>
<keyword evidence="14" id="KW-0408">Iron</keyword>
<keyword evidence="8" id="KW-0816">Tricarboxylic acid cycle</keyword>
<evidence type="ECO:0000256" key="4">
    <source>
        <dbReference type="ARBA" id="ARBA00005163"/>
    </source>
</evidence>
<organism evidence="17 18">
    <name type="scientific">Asticcacaulis benevestitus DSM 16100 = ATCC BAA-896</name>
    <dbReference type="NCBI Taxonomy" id="1121022"/>
    <lineage>
        <taxon>Bacteria</taxon>
        <taxon>Pseudomonadati</taxon>
        <taxon>Pseudomonadota</taxon>
        <taxon>Alphaproteobacteria</taxon>
        <taxon>Caulobacterales</taxon>
        <taxon>Caulobacteraceae</taxon>
        <taxon>Asticcacaulis</taxon>
    </lineage>
</organism>
<name>V4PXF4_9CAUL</name>
<evidence type="ECO:0000256" key="14">
    <source>
        <dbReference type="ARBA" id="ARBA00023004"/>
    </source>
</evidence>
<accession>V4PXF4</accession>
<evidence type="ECO:0000313" key="18">
    <source>
        <dbReference type="Proteomes" id="UP000017837"/>
    </source>
</evidence>
<dbReference type="Proteomes" id="UP000017837">
    <property type="component" value="Unassembled WGS sequence"/>
</dbReference>
<comment type="pathway">
    <text evidence="4">Carbohydrate metabolism; tricarboxylic acid cycle.</text>
</comment>
<keyword evidence="11" id="KW-0479">Metal-binding</keyword>
<proteinExistence type="predicted"/>
<comment type="subcellular location">
    <subcellularLocation>
        <location evidence="3">Membrane</location>
        <topology evidence="3">Multi-pass membrane protein</topology>
    </subcellularLocation>
</comment>
<keyword evidence="7" id="KW-0813">Transport</keyword>
<evidence type="ECO:0000256" key="13">
    <source>
        <dbReference type="ARBA" id="ARBA00022989"/>
    </source>
</evidence>
<sequence length="128" mass="13673">MSDNRDVGAKSVKSWKKSEHHGAGEWLAERGTSLVLIPLTLWAAYAAYSIAGGGFDAAIAFARAPLNAGLIGLTMLISVWHMYMGVKVIIDDYLQGGLRGFSIFLTFLLSAALVLATGYALFVLHQGA</sequence>
<protein>
    <recommendedName>
        <fullName evidence="6">Succinate dehydrogenase hydrophobic membrane anchor subunit</fullName>
    </recommendedName>
</protein>
<dbReference type="GO" id="GO:0046872">
    <property type="term" value="F:metal ion binding"/>
    <property type="evidence" value="ECO:0007669"/>
    <property type="project" value="UniProtKB-KW"/>
</dbReference>
<evidence type="ECO:0000256" key="10">
    <source>
        <dbReference type="ARBA" id="ARBA00022692"/>
    </source>
</evidence>
<feature type="transmembrane region" description="Helical" evidence="16">
    <location>
        <begin position="66"/>
        <end position="83"/>
    </location>
</feature>
<evidence type="ECO:0000313" key="17">
    <source>
        <dbReference type="EMBL" id="ESQ90265.1"/>
    </source>
</evidence>
<evidence type="ECO:0000256" key="12">
    <source>
        <dbReference type="ARBA" id="ARBA00022982"/>
    </source>
</evidence>
<dbReference type="UniPathway" id="UPA00223"/>
<keyword evidence="15 16" id="KW-0472">Membrane</keyword>
<dbReference type="InterPro" id="IPR000701">
    <property type="entry name" value="SuccDH_FuR_B_TM-su"/>
</dbReference>
<dbReference type="Pfam" id="PF01127">
    <property type="entry name" value="Sdh_cyt"/>
    <property type="match status" value="1"/>
</dbReference>
<gene>
    <name evidence="17" type="ORF">ABENE_12870</name>
</gene>
<feature type="transmembrane region" description="Helical" evidence="16">
    <location>
        <begin position="103"/>
        <end position="124"/>
    </location>
</feature>
<evidence type="ECO:0000256" key="3">
    <source>
        <dbReference type="ARBA" id="ARBA00004141"/>
    </source>
</evidence>
<dbReference type="GO" id="GO:0020037">
    <property type="term" value="F:heme binding"/>
    <property type="evidence" value="ECO:0007669"/>
    <property type="project" value="InterPro"/>
</dbReference>
<evidence type="ECO:0000256" key="5">
    <source>
        <dbReference type="ARBA" id="ARBA00011558"/>
    </source>
</evidence>
<evidence type="ECO:0000256" key="15">
    <source>
        <dbReference type="ARBA" id="ARBA00023136"/>
    </source>
</evidence>
<evidence type="ECO:0000256" key="8">
    <source>
        <dbReference type="ARBA" id="ARBA00022532"/>
    </source>
</evidence>
<evidence type="ECO:0000256" key="6">
    <source>
        <dbReference type="ARBA" id="ARBA00019425"/>
    </source>
</evidence>
<dbReference type="AlphaFoldDB" id="V4PXF4"/>
<evidence type="ECO:0000256" key="2">
    <source>
        <dbReference type="ARBA" id="ARBA00004050"/>
    </source>
</evidence>
<reference evidence="17 18" key="1">
    <citation type="journal article" date="2014" name="Nature">
        <title>Sequential evolution of bacterial morphology by co-option of a developmental regulator.</title>
        <authorList>
            <person name="Jiang C."/>
            <person name="Brown P.J."/>
            <person name="Ducret A."/>
            <person name="Brun Y.V."/>
        </authorList>
    </citation>
    <scope>NUCLEOTIDE SEQUENCE [LARGE SCALE GENOMIC DNA]</scope>
    <source>
        <strain evidence="17 18">DSM 16100</strain>
    </source>
</reference>
<dbReference type="Gene3D" id="1.20.1300.10">
    <property type="entry name" value="Fumarate reductase/succinate dehydrogenase, transmembrane subunit"/>
    <property type="match status" value="1"/>
</dbReference>
<dbReference type="GO" id="GO:0016020">
    <property type="term" value="C:membrane"/>
    <property type="evidence" value="ECO:0007669"/>
    <property type="project" value="UniProtKB-SubCell"/>
</dbReference>
<dbReference type="STRING" id="1121022.GCA_000376105_03223"/>
<keyword evidence="9" id="KW-0349">Heme</keyword>
<comment type="caution">
    <text evidence="17">The sequence shown here is derived from an EMBL/GenBank/DDBJ whole genome shotgun (WGS) entry which is preliminary data.</text>
</comment>
<keyword evidence="10 16" id="KW-0812">Transmembrane</keyword>
<evidence type="ECO:0000256" key="1">
    <source>
        <dbReference type="ARBA" id="ARBA00001971"/>
    </source>
</evidence>
<dbReference type="NCBIfam" id="TIGR02968">
    <property type="entry name" value="succ_dehyd_anc"/>
    <property type="match status" value="1"/>
</dbReference>
<comment type="subunit">
    <text evidence="5">Part of an enzyme complex containing four subunits: a flavoprotein, an iron-sulfur protein, plus two membrane-anchoring proteins, SdhC and SdhD.</text>
</comment>